<dbReference type="RefSeq" id="WP_184171056.1">
    <property type="nucleotide sequence ID" value="NZ_BAABAG010000016.1"/>
</dbReference>
<protein>
    <submittedName>
        <fullName evidence="1">Uncharacterized protein</fullName>
    </submittedName>
</protein>
<keyword evidence="2" id="KW-1185">Reference proteome</keyword>
<sequence>MEAEDRYLAAAHGLWKAAAVARGRAPAEARVLRMTKDSLAQDHVQGIFIGDADVWGDLMTTWALLHLSGGNCGDIDKAALLDAVRAVGDSGGADMRLLANACHVLTDSEPPFGVEPKSVALEDPEGPYNPFIVMAARDTGRAESVQFGIPKSRAEGDGAALASWLITSRLSTDLVVAATGDEIAFLEDALASSVSARQQLWYATALAAADAMTSEVSIKEGAEGVSWLVAQDEVLDIPDLRASLLYTVYNMWMGRE</sequence>
<organism evidence="1 2">
    <name type="scientific">Micrococcus endophyticus</name>
    <dbReference type="NCBI Taxonomy" id="455343"/>
    <lineage>
        <taxon>Bacteria</taxon>
        <taxon>Bacillati</taxon>
        <taxon>Actinomycetota</taxon>
        <taxon>Actinomycetes</taxon>
        <taxon>Micrococcales</taxon>
        <taxon>Micrococcaceae</taxon>
        <taxon>Micrococcus</taxon>
    </lineage>
</organism>
<evidence type="ECO:0000313" key="1">
    <source>
        <dbReference type="EMBL" id="MBB5848188.1"/>
    </source>
</evidence>
<gene>
    <name evidence="1" type="ORF">HDA33_000752</name>
</gene>
<accession>A0A7W9MZZ6</accession>
<comment type="caution">
    <text evidence="1">The sequence shown here is derived from an EMBL/GenBank/DDBJ whole genome shotgun (WGS) entry which is preliminary data.</text>
</comment>
<dbReference type="EMBL" id="JACHMW010000001">
    <property type="protein sequence ID" value="MBB5848188.1"/>
    <property type="molecule type" value="Genomic_DNA"/>
</dbReference>
<dbReference type="AlphaFoldDB" id="A0A7W9MZZ6"/>
<name>A0A7W9MZZ6_9MICC</name>
<reference evidence="1 2" key="1">
    <citation type="submission" date="2020-08" db="EMBL/GenBank/DDBJ databases">
        <title>Sequencing the genomes of 1000 actinobacteria strains.</title>
        <authorList>
            <person name="Klenk H.-P."/>
        </authorList>
    </citation>
    <scope>NUCLEOTIDE SEQUENCE [LARGE SCALE GENOMIC DNA]</scope>
    <source>
        <strain evidence="1 2">DSM 17945</strain>
    </source>
</reference>
<evidence type="ECO:0000313" key="2">
    <source>
        <dbReference type="Proteomes" id="UP000567246"/>
    </source>
</evidence>
<dbReference type="Proteomes" id="UP000567246">
    <property type="component" value="Unassembled WGS sequence"/>
</dbReference>
<proteinExistence type="predicted"/>